<sequence length="944" mass="103850">MADPLSIAASVVGLLAAAGKVYGVLSDFVTSTADAPKSAASTLEAVEHMKFTLSSVESLIESLDSLAPNRKALIQLDHLSIVITHSVLTISELESIVCLKDGLMHRLRWAWSEKRVLGLLPRLESQKNSLALMVAVLQSKSDMEALSSHDRLLAKVDEILQQNEALAQRLQRLEGGLIPDFRSIKFLDDASSRVSRRLSFLSIKSASSASSDTLRRSSITISNPSIITRSDFEVALEQSRVYNRTQTNESDVSFTTSTAPTNAWSMLSGMSLNDISIISAFRLPITLDDIDLVAPGSTFSVLLTEQLTTPIAIPVAQKAEPSQQIQQPVQEQPERPTRSTTGHGKAGSKLLASALRSYQVKRTIKIVVVGDSDALKSKMLQTYAYGKRATAREYMPKVFDNFVVEVKVGTQLIRLALYDTSGQESYTRLRALSYQRADFFLVLAQKRLNEDFQIVEYQWIPEIIDHCPGTPFLIVATHRNLSQATGAMSQKLAIGDQIAERTGAVAYTECDVDEEGSVRAVFNRAISVAMGLDKTSSRLRDSLRALGMLRWFNWRRIDDLAGDPSTCPLKWRRALLFCTTLAEIRYDKGQFVSRLAALATKGPDLSQSPTRRPWYAPAINVTAFHLEPPVSRRSSTDELKGGSIFQRACFPTQISSVLAEGYLSFLTISSSYGISNAVPHRSRFWSPFRSQHHYFFPEADVNTLNMIRCLVLLTAAFTVVAAAVIIPRKDTKTTSEIEVILPAFETEAYNASVVAVSGKATTFALWCIDGIHDACRIPSSTWTFVGGPSTMFYHTSLPKRTDTTDPDYTMDCTFTKTKKIATCQEWEVMEYSSINTTSTSSWTVSPLTDILATITVTAGLEKLSGYQEPVKTTTVKPAASVTDTPPAPTSAKHSGTKRDTGVLDYLDLEGMFQKDAGKKFKNHIEAAHVSPPENGEKAVLVDQA</sequence>
<gene>
    <name evidence="1" type="ORF">NM208_g2162</name>
</gene>
<dbReference type="EMBL" id="JANRMS010000124">
    <property type="protein sequence ID" value="KAJ3546130.1"/>
    <property type="molecule type" value="Genomic_DNA"/>
</dbReference>
<comment type="caution">
    <text evidence="1">The sequence shown here is derived from an EMBL/GenBank/DDBJ whole genome shotgun (WGS) entry which is preliminary data.</text>
</comment>
<reference evidence="1" key="1">
    <citation type="submission" date="2022-08" db="EMBL/GenBank/DDBJ databases">
        <title>Genome Sequence of Fusarium decemcellulare.</title>
        <authorList>
            <person name="Buettner E."/>
        </authorList>
    </citation>
    <scope>NUCLEOTIDE SEQUENCE</scope>
    <source>
        <strain evidence="1">Babe19</strain>
    </source>
</reference>
<name>A0ACC1STV0_9HYPO</name>
<dbReference type="Proteomes" id="UP001148629">
    <property type="component" value="Unassembled WGS sequence"/>
</dbReference>
<evidence type="ECO:0000313" key="1">
    <source>
        <dbReference type="EMBL" id="KAJ3546130.1"/>
    </source>
</evidence>
<accession>A0ACC1STV0</accession>
<evidence type="ECO:0000313" key="2">
    <source>
        <dbReference type="Proteomes" id="UP001148629"/>
    </source>
</evidence>
<organism evidence="1 2">
    <name type="scientific">Fusarium decemcellulare</name>
    <dbReference type="NCBI Taxonomy" id="57161"/>
    <lineage>
        <taxon>Eukaryota</taxon>
        <taxon>Fungi</taxon>
        <taxon>Dikarya</taxon>
        <taxon>Ascomycota</taxon>
        <taxon>Pezizomycotina</taxon>
        <taxon>Sordariomycetes</taxon>
        <taxon>Hypocreomycetidae</taxon>
        <taxon>Hypocreales</taxon>
        <taxon>Nectriaceae</taxon>
        <taxon>Fusarium</taxon>
        <taxon>Fusarium decemcellulare species complex</taxon>
    </lineage>
</organism>
<proteinExistence type="predicted"/>
<protein>
    <submittedName>
        <fullName evidence="1">Uncharacterized protein</fullName>
    </submittedName>
</protein>
<keyword evidence="2" id="KW-1185">Reference proteome</keyword>